<comment type="caution">
    <text evidence="18">Lacks conserved residue(s) required for the propagation of feature annotation.</text>
</comment>
<evidence type="ECO:0000256" key="16">
    <source>
        <dbReference type="ARBA" id="ARBA00049209"/>
    </source>
</evidence>
<evidence type="ECO:0000256" key="18">
    <source>
        <dbReference type="HAMAP-Rule" id="MF_01966"/>
    </source>
</evidence>
<evidence type="ECO:0000256" key="17">
    <source>
        <dbReference type="HAMAP-Rule" id="MF_01965"/>
    </source>
</evidence>
<dbReference type="Gene3D" id="3.40.50.10260">
    <property type="entry name" value="YjeF N-terminal domain"/>
    <property type="match status" value="1"/>
</dbReference>
<evidence type="ECO:0000256" key="7">
    <source>
        <dbReference type="ARBA" id="ARBA00022840"/>
    </source>
</evidence>
<feature type="binding site" evidence="18">
    <location>
        <position position="131"/>
    </location>
    <ligand>
        <name>K(+)</name>
        <dbReference type="ChEBI" id="CHEBI:29103"/>
    </ligand>
</feature>
<comment type="function">
    <text evidence="17">Catalyzes the dehydration of the S-form of NAD(P)HX at the expense of ADP, which is converted to AMP. Together with NAD(P)HX epimerase, which catalyzes the epimerization of the S- and R-forms, the enzyme allows the repair of both epimers of NAD(P)HX, a damaged form of NAD(P)H that is a result of enzymatic or heat-dependent hydration.</text>
</comment>
<dbReference type="HAMAP" id="MF_01966">
    <property type="entry name" value="NADHX_epimerase"/>
    <property type="match status" value="1"/>
</dbReference>
<feature type="binding site" evidence="18">
    <location>
        <position position="164"/>
    </location>
    <ligand>
        <name>(6S)-NADPHX</name>
        <dbReference type="ChEBI" id="CHEBI:64076"/>
    </ligand>
</feature>
<dbReference type="Gene3D" id="3.40.1190.20">
    <property type="match status" value="1"/>
</dbReference>
<dbReference type="PROSITE" id="PS51383">
    <property type="entry name" value="YJEF_C_3"/>
    <property type="match status" value="1"/>
</dbReference>
<dbReference type="GO" id="GO:0005524">
    <property type="term" value="F:ATP binding"/>
    <property type="evidence" value="ECO:0007669"/>
    <property type="project" value="UniProtKB-UniRule"/>
</dbReference>
<keyword evidence="8 17" id="KW-0521">NADP</keyword>
<evidence type="ECO:0000256" key="14">
    <source>
        <dbReference type="ARBA" id="ARBA00025153"/>
    </source>
</evidence>
<evidence type="ECO:0000256" key="10">
    <source>
        <dbReference type="ARBA" id="ARBA00023027"/>
    </source>
</evidence>
<comment type="function">
    <text evidence="18">Catalyzes the epimerization of the S- and R-forms of NAD(P)HX, a damaged form of NAD(P)H that is a result of enzymatic or heat-dependent hydration. This is a prerequisite for the S-specific NAD(P)H-hydrate dehydratase to allow the repair of both epimers of NAD(P)HX.</text>
</comment>
<dbReference type="NCBIfam" id="TIGR00196">
    <property type="entry name" value="yjeF_cterm"/>
    <property type="match status" value="1"/>
</dbReference>
<evidence type="ECO:0000256" key="5">
    <source>
        <dbReference type="ARBA" id="ARBA00022723"/>
    </source>
</evidence>
<dbReference type="InterPro" id="IPR000631">
    <property type="entry name" value="CARKD"/>
</dbReference>
<evidence type="ECO:0000256" key="13">
    <source>
        <dbReference type="ARBA" id="ARBA00023268"/>
    </source>
</evidence>
<keyword evidence="6 17" id="KW-0547">Nucleotide-binding</keyword>
<proteinExistence type="inferred from homology"/>
<keyword evidence="5 18" id="KW-0479">Metal-binding</keyword>
<dbReference type="GO" id="GO:0110051">
    <property type="term" value="P:metabolite repair"/>
    <property type="evidence" value="ECO:0007669"/>
    <property type="project" value="TreeGrafter"/>
</dbReference>
<evidence type="ECO:0000256" key="6">
    <source>
        <dbReference type="ARBA" id="ARBA00022741"/>
    </source>
</evidence>
<dbReference type="Pfam" id="PF01256">
    <property type="entry name" value="Carb_kinase"/>
    <property type="match status" value="1"/>
</dbReference>
<evidence type="ECO:0000256" key="12">
    <source>
        <dbReference type="ARBA" id="ARBA00023239"/>
    </source>
</evidence>
<keyword evidence="7 17" id="KW-0067">ATP-binding</keyword>
<dbReference type="PROSITE" id="PS01050">
    <property type="entry name" value="YJEF_C_2"/>
    <property type="match status" value="1"/>
</dbReference>
<dbReference type="PIRSF" id="PIRSF017184">
    <property type="entry name" value="Nnr"/>
    <property type="match status" value="1"/>
</dbReference>
<comment type="cofactor">
    <cofactor evidence="17">
        <name>Mg(2+)</name>
        <dbReference type="ChEBI" id="CHEBI:18420"/>
    </cofactor>
</comment>
<comment type="similarity">
    <text evidence="18">Belongs to the NnrE/AIBP family.</text>
</comment>
<dbReference type="PANTHER" id="PTHR12592">
    <property type="entry name" value="ATP-DEPENDENT (S)-NAD(P)H-HYDRATE DEHYDRATASE FAMILY MEMBER"/>
    <property type="match status" value="1"/>
</dbReference>
<comment type="similarity">
    <text evidence="17">Belongs to the NnrD/CARKD family.</text>
</comment>
<feature type="binding site" evidence="17">
    <location>
        <position position="273"/>
    </location>
    <ligand>
        <name>(6S)-NADPHX</name>
        <dbReference type="ChEBI" id="CHEBI:64076"/>
    </ligand>
</feature>
<feature type="domain" description="YjeF N-terminal" evidence="21">
    <location>
        <begin position="18"/>
        <end position="227"/>
    </location>
</feature>
<evidence type="ECO:0000313" key="22">
    <source>
        <dbReference type="EMBL" id="PUE52820.1"/>
    </source>
</evidence>
<dbReference type="CDD" id="cd01171">
    <property type="entry name" value="YXKO-related"/>
    <property type="match status" value="1"/>
</dbReference>
<keyword evidence="12 17" id="KW-0456">Lyase</keyword>
<dbReference type="InterPro" id="IPR004443">
    <property type="entry name" value="YjeF_N_dom"/>
</dbReference>
<feature type="binding site" evidence="18">
    <location>
        <begin position="135"/>
        <end position="141"/>
    </location>
    <ligand>
        <name>(6S)-NADPHX</name>
        <dbReference type="ChEBI" id="CHEBI:64076"/>
    </ligand>
</feature>
<comment type="catalytic activity">
    <reaction evidence="16 17 19">
        <text>(6S)-NADPHX + ADP = AMP + phosphate + NADPH + H(+)</text>
        <dbReference type="Rhea" id="RHEA:32235"/>
        <dbReference type="ChEBI" id="CHEBI:15378"/>
        <dbReference type="ChEBI" id="CHEBI:43474"/>
        <dbReference type="ChEBI" id="CHEBI:57783"/>
        <dbReference type="ChEBI" id="CHEBI:64076"/>
        <dbReference type="ChEBI" id="CHEBI:456215"/>
        <dbReference type="ChEBI" id="CHEBI:456216"/>
        <dbReference type="EC" id="4.2.1.136"/>
    </reaction>
</comment>
<dbReference type="InterPro" id="IPR030677">
    <property type="entry name" value="Nnr"/>
</dbReference>
<comment type="cofactor">
    <cofactor evidence="18 19">
        <name>K(+)</name>
        <dbReference type="ChEBI" id="CHEBI:29103"/>
    </cofactor>
    <text evidence="18 19">Binds 1 potassium ion per subunit.</text>
</comment>
<dbReference type="Proteomes" id="UP000250790">
    <property type="component" value="Unassembled WGS sequence"/>
</dbReference>
<comment type="function">
    <text evidence="14 19">Bifunctional enzyme that catalyzes the epimerization of the S- and R-forms of NAD(P)HX and the dehydration of the S-form of NAD(P)HX at the expense of ADP, which is converted to AMP. This allows the repair of both epimers of NAD(P)HX, a damaged form of NAD(P)H that is a result of enzymatic or heat-dependent hydration.</text>
</comment>
<reference evidence="22 23" key="1">
    <citation type="submission" date="2017-04" db="EMBL/GenBank/DDBJ databases">
        <title>Unexpected and diverse lifestyles within the genus Limnohabitans.</title>
        <authorList>
            <person name="Kasalicky V."/>
            <person name="Mehrshad M."/>
            <person name="Andrei S.-A."/>
            <person name="Salcher M."/>
            <person name="Kratochvilova H."/>
            <person name="Simek K."/>
            <person name="Ghai R."/>
        </authorList>
    </citation>
    <scope>NUCLEOTIDE SEQUENCE [LARGE SCALE GENOMIC DNA]</scope>
    <source>
        <strain evidence="22 23">II-B4</strain>
    </source>
</reference>
<comment type="catalytic activity">
    <reaction evidence="15 17 19">
        <text>(6S)-NADHX + ADP = AMP + phosphate + NADH + H(+)</text>
        <dbReference type="Rhea" id="RHEA:32223"/>
        <dbReference type="ChEBI" id="CHEBI:15378"/>
        <dbReference type="ChEBI" id="CHEBI:43474"/>
        <dbReference type="ChEBI" id="CHEBI:57945"/>
        <dbReference type="ChEBI" id="CHEBI:64074"/>
        <dbReference type="ChEBI" id="CHEBI:456215"/>
        <dbReference type="ChEBI" id="CHEBI:456216"/>
        <dbReference type="EC" id="4.2.1.136"/>
    </reaction>
</comment>
<dbReference type="GO" id="GO:0046496">
    <property type="term" value="P:nicotinamide nucleotide metabolic process"/>
    <property type="evidence" value="ECO:0007669"/>
    <property type="project" value="UniProtKB-UniRule"/>
</dbReference>
<dbReference type="InterPro" id="IPR036652">
    <property type="entry name" value="YjeF_N_dom_sf"/>
</dbReference>
<evidence type="ECO:0000256" key="11">
    <source>
        <dbReference type="ARBA" id="ARBA00023235"/>
    </source>
</evidence>
<evidence type="ECO:0000259" key="21">
    <source>
        <dbReference type="PROSITE" id="PS51385"/>
    </source>
</evidence>
<accession>A0A315E4L9</accession>
<dbReference type="GO" id="GO:0052855">
    <property type="term" value="F:ADP-dependent NAD(P)H-hydrate dehydratase activity"/>
    <property type="evidence" value="ECO:0007669"/>
    <property type="project" value="UniProtKB-UniRule"/>
</dbReference>
<evidence type="ECO:0000256" key="3">
    <source>
        <dbReference type="ARBA" id="ARBA00006001"/>
    </source>
</evidence>
<comment type="catalytic activity">
    <reaction evidence="2 18 19">
        <text>(6R)-NADPHX = (6S)-NADPHX</text>
        <dbReference type="Rhea" id="RHEA:32227"/>
        <dbReference type="ChEBI" id="CHEBI:64076"/>
        <dbReference type="ChEBI" id="CHEBI:64077"/>
        <dbReference type="EC" id="5.1.99.6"/>
    </reaction>
</comment>
<feature type="binding site" evidence="17">
    <location>
        <position position="324"/>
    </location>
    <ligand>
        <name>(6S)-NADPHX</name>
        <dbReference type="ChEBI" id="CHEBI:64076"/>
    </ligand>
</feature>
<evidence type="ECO:0000256" key="19">
    <source>
        <dbReference type="PIRNR" id="PIRNR017184"/>
    </source>
</evidence>
<feature type="binding site" evidence="18">
    <location>
        <position position="167"/>
    </location>
    <ligand>
        <name>K(+)</name>
        <dbReference type="ChEBI" id="CHEBI:29103"/>
    </ligand>
</feature>
<feature type="binding site" evidence="18">
    <location>
        <begin position="63"/>
        <end position="67"/>
    </location>
    <ligand>
        <name>(6S)-NADPHX</name>
        <dbReference type="ChEBI" id="CHEBI:64076"/>
    </ligand>
</feature>
<dbReference type="GO" id="GO:0052856">
    <property type="term" value="F:NAD(P)HX epimerase activity"/>
    <property type="evidence" value="ECO:0007669"/>
    <property type="project" value="UniProtKB-UniRule"/>
</dbReference>
<gene>
    <name evidence="17" type="primary">nnrD</name>
    <name evidence="18" type="synonym">nnrE</name>
    <name evidence="22" type="ORF">B9Z37_11675</name>
</gene>
<feature type="binding site" evidence="18">
    <location>
        <position position="64"/>
    </location>
    <ligand>
        <name>K(+)</name>
        <dbReference type="ChEBI" id="CHEBI:29103"/>
    </ligand>
</feature>
<comment type="similarity">
    <text evidence="3 19">In the N-terminal section; belongs to the NnrE/AIBP family.</text>
</comment>
<keyword evidence="10 17" id="KW-0520">NAD</keyword>
<dbReference type="EMBL" id="NESN01000004">
    <property type="protein sequence ID" value="PUE52820.1"/>
    <property type="molecule type" value="Genomic_DNA"/>
</dbReference>
<dbReference type="EC" id="5.1.99.6" evidence="19"/>
<comment type="subunit">
    <text evidence="17">Homotetramer.</text>
</comment>
<dbReference type="AlphaFoldDB" id="A0A315E4L9"/>
<feature type="binding site" evidence="17">
    <location>
        <begin position="416"/>
        <end position="420"/>
    </location>
    <ligand>
        <name>AMP</name>
        <dbReference type="ChEBI" id="CHEBI:456215"/>
    </ligand>
</feature>
<keyword evidence="9 18" id="KW-0630">Potassium</keyword>
<dbReference type="HAMAP" id="MF_01965">
    <property type="entry name" value="NADHX_dehydratase"/>
    <property type="match status" value="1"/>
</dbReference>
<dbReference type="Pfam" id="PF03853">
    <property type="entry name" value="YjeF_N"/>
    <property type="match status" value="1"/>
</dbReference>
<evidence type="ECO:0000256" key="2">
    <source>
        <dbReference type="ARBA" id="ARBA00000909"/>
    </source>
</evidence>
<evidence type="ECO:0000259" key="20">
    <source>
        <dbReference type="PROSITE" id="PS51383"/>
    </source>
</evidence>
<comment type="similarity">
    <text evidence="4 19">In the C-terminal section; belongs to the NnrD/CARKD family.</text>
</comment>
<name>A0A315E4L9_9BURK</name>
<evidence type="ECO:0000256" key="8">
    <source>
        <dbReference type="ARBA" id="ARBA00022857"/>
    </source>
</evidence>
<feature type="binding site" evidence="17">
    <location>
        <position position="446"/>
    </location>
    <ligand>
        <name>(6S)-NADPHX</name>
        <dbReference type="ChEBI" id="CHEBI:64076"/>
    </ligand>
</feature>
<dbReference type="NCBIfam" id="TIGR00197">
    <property type="entry name" value="yjeF_nterm"/>
    <property type="match status" value="1"/>
</dbReference>
<sequence>MQRLSRTSAWPVHGRQGIQVLEAQLQACSPIPLMGKAGLATAQLALALAPYAQRIWVAAGPGNNGGDGLEAAMHLHQWGKAVRVSLLGKAQNLPADAHAAWQRAQAAGVQINSELPASWLEDMGPLDLCIDALLGMGATRPLSCEMQTWVQAINRCPAPVLAIDLPTGLNPESGQLLGDATDTALLVQADHTLTFIAAKAGLFMGHGRDACGQIWLDCLGFRDGISVPPPQALLNDSKPRPIKRHASHKGSHGDVAIIGGEAMAAHGMGMTGAAVLAATAALHAGAGRVILSLLSGQHAESVPPDLMQREWQRLDLEKLHVVCGCGGGQTVQSVMAEVLRRSGQLVLDADGLNAVAQDDKLQVGLRQRTDAQPTVITPHPLEAARLLNISTTEVQSDRLKAAQNLADQLRCTVVLKGSGTVIAAPGQTPRINTSGNGRLAIGGTGDVLAGLIGARMAQGLGAFDAACTAAAQHGQLADDWPPNKALTASRLAQRLA</sequence>
<dbReference type="PANTHER" id="PTHR12592:SF0">
    <property type="entry name" value="ATP-DEPENDENT (S)-NAD(P)H-HYDRATE DEHYDRATASE"/>
    <property type="match status" value="1"/>
</dbReference>
<evidence type="ECO:0000256" key="1">
    <source>
        <dbReference type="ARBA" id="ARBA00000013"/>
    </source>
</evidence>
<protein>
    <recommendedName>
        <fullName evidence="19">Bifunctional NAD(P)H-hydrate repair enzyme</fullName>
    </recommendedName>
    <alternativeName>
        <fullName evidence="19">Nicotinamide nucleotide repair protein</fullName>
    </alternativeName>
    <domain>
        <recommendedName>
            <fullName evidence="19">ADP-dependent (S)-NAD(P)H-hydrate dehydratase</fullName>
            <ecNumber evidence="19">4.2.1.136</ecNumber>
        </recommendedName>
        <alternativeName>
            <fullName evidence="19">ADP-dependent NAD(P)HX dehydratase</fullName>
        </alternativeName>
    </domain>
    <domain>
        <recommendedName>
            <fullName evidence="19">NAD(P)H-hydrate epimerase</fullName>
            <ecNumber evidence="19">5.1.99.6</ecNumber>
        </recommendedName>
    </domain>
</protein>
<keyword evidence="23" id="KW-1185">Reference proteome</keyword>
<dbReference type="RefSeq" id="WP_167394378.1">
    <property type="nucleotide sequence ID" value="NZ_NESN01000004.1"/>
</dbReference>
<comment type="caution">
    <text evidence="22">The sequence shown here is derived from an EMBL/GenBank/DDBJ whole genome shotgun (WGS) entry which is preliminary data.</text>
</comment>
<organism evidence="22 23">
    <name type="scientific">Limnohabitans parvus II-B4</name>
    <dbReference type="NCBI Taxonomy" id="1293052"/>
    <lineage>
        <taxon>Bacteria</taxon>
        <taxon>Pseudomonadati</taxon>
        <taxon>Pseudomonadota</taxon>
        <taxon>Betaproteobacteria</taxon>
        <taxon>Burkholderiales</taxon>
        <taxon>Comamonadaceae</taxon>
        <taxon>Limnohabitans</taxon>
    </lineage>
</organism>
<dbReference type="InterPro" id="IPR017953">
    <property type="entry name" value="Carbohydrate_kinase_pred_CS"/>
</dbReference>
<dbReference type="GO" id="GO:0046872">
    <property type="term" value="F:metal ion binding"/>
    <property type="evidence" value="ECO:0007669"/>
    <property type="project" value="UniProtKB-UniRule"/>
</dbReference>
<evidence type="ECO:0000256" key="4">
    <source>
        <dbReference type="ARBA" id="ARBA00009524"/>
    </source>
</evidence>
<feature type="binding site" evidence="17">
    <location>
        <position position="379"/>
    </location>
    <ligand>
        <name>(6S)-NADPHX</name>
        <dbReference type="ChEBI" id="CHEBI:64076"/>
    </ligand>
</feature>
<evidence type="ECO:0000256" key="15">
    <source>
        <dbReference type="ARBA" id="ARBA00048238"/>
    </source>
</evidence>
<dbReference type="EC" id="4.2.1.136" evidence="19"/>
<evidence type="ECO:0000256" key="9">
    <source>
        <dbReference type="ARBA" id="ARBA00022958"/>
    </source>
</evidence>
<feature type="binding site" evidence="17">
    <location>
        <position position="445"/>
    </location>
    <ligand>
        <name>AMP</name>
        <dbReference type="ChEBI" id="CHEBI:456215"/>
    </ligand>
</feature>
<keyword evidence="13" id="KW-0511">Multifunctional enzyme</keyword>
<dbReference type="InterPro" id="IPR029056">
    <property type="entry name" value="Ribokinase-like"/>
</dbReference>
<comment type="catalytic activity">
    <reaction evidence="1 18 19">
        <text>(6R)-NADHX = (6S)-NADHX</text>
        <dbReference type="Rhea" id="RHEA:32215"/>
        <dbReference type="ChEBI" id="CHEBI:64074"/>
        <dbReference type="ChEBI" id="CHEBI:64075"/>
        <dbReference type="EC" id="5.1.99.6"/>
    </reaction>
</comment>
<evidence type="ECO:0000313" key="23">
    <source>
        <dbReference type="Proteomes" id="UP000250790"/>
    </source>
</evidence>
<dbReference type="PROSITE" id="PS51385">
    <property type="entry name" value="YJEF_N"/>
    <property type="match status" value="1"/>
</dbReference>
<dbReference type="SUPFAM" id="SSF64153">
    <property type="entry name" value="YjeF N-terminal domain-like"/>
    <property type="match status" value="1"/>
</dbReference>
<dbReference type="SUPFAM" id="SSF53613">
    <property type="entry name" value="Ribokinase-like"/>
    <property type="match status" value="1"/>
</dbReference>
<feature type="domain" description="YjeF C-terminal" evidence="20">
    <location>
        <begin position="232"/>
        <end position="496"/>
    </location>
</feature>
<keyword evidence="11 18" id="KW-0413">Isomerase</keyword>